<dbReference type="EMBL" id="FNKO01000001">
    <property type="protein sequence ID" value="SDQ23425.1"/>
    <property type="molecule type" value="Genomic_DNA"/>
</dbReference>
<dbReference type="InterPro" id="IPR008920">
    <property type="entry name" value="TF_FadR/GntR_C"/>
</dbReference>
<feature type="domain" description="HTH gntR-type" evidence="4">
    <location>
        <begin position="10"/>
        <end position="77"/>
    </location>
</feature>
<dbReference type="Proteomes" id="UP000199301">
    <property type="component" value="Unassembled WGS sequence"/>
</dbReference>
<reference evidence="6" key="1">
    <citation type="submission" date="2016-10" db="EMBL/GenBank/DDBJ databases">
        <authorList>
            <person name="Varghese N."/>
            <person name="Submissions S."/>
        </authorList>
    </citation>
    <scope>NUCLEOTIDE SEQUENCE [LARGE SCALE GENOMIC DNA]</scope>
    <source>
        <strain evidence="6">DSM 45459</strain>
    </source>
</reference>
<dbReference type="AlphaFoldDB" id="A0A1H0Z7L0"/>
<dbReference type="GO" id="GO:0003677">
    <property type="term" value="F:DNA binding"/>
    <property type="evidence" value="ECO:0007669"/>
    <property type="project" value="UniProtKB-KW"/>
</dbReference>
<dbReference type="Gene3D" id="1.10.10.10">
    <property type="entry name" value="Winged helix-like DNA-binding domain superfamily/Winged helix DNA-binding domain"/>
    <property type="match status" value="1"/>
</dbReference>
<protein>
    <submittedName>
        <fullName evidence="5">DNA-binding transcriptional regulator, GntR family</fullName>
    </submittedName>
</protein>
<dbReference type="Pfam" id="PF00392">
    <property type="entry name" value="GntR"/>
    <property type="match status" value="1"/>
</dbReference>
<organism evidence="5 6">
    <name type="scientific">Actinopolyspora saharensis</name>
    <dbReference type="NCBI Taxonomy" id="995062"/>
    <lineage>
        <taxon>Bacteria</taxon>
        <taxon>Bacillati</taxon>
        <taxon>Actinomycetota</taxon>
        <taxon>Actinomycetes</taxon>
        <taxon>Actinopolysporales</taxon>
        <taxon>Actinopolysporaceae</taxon>
        <taxon>Actinopolyspora</taxon>
    </lineage>
</organism>
<dbReference type="CDD" id="cd07377">
    <property type="entry name" value="WHTH_GntR"/>
    <property type="match status" value="1"/>
</dbReference>
<dbReference type="PROSITE" id="PS50949">
    <property type="entry name" value="HTH_GNTR"/>
    <property type="match status" value="1"/>
</dbReference>
<dbReference type="PANTHER" id="PTHR43537:SF41">
    <property type="entry name" value="TRANSCRIPTIONAL REGULATORY PROTEIN"/>
    <property type="match status" value="1"/>
</dbReference>
<evidence type="ECO:0000313" key="6">
    <source>
        <dbReference type="Proteomes" id="UP000199301"/>
    </source>
</evidence>
<dbReference type="OrthoDB" id="3289286at2"/>
<dbReference type="STRING" id="995062.SAMN04489718_0890"/>
<evidence type="ECO:0000259" key="4">
    <source>
        <dbReference type="PROSITE" id="PS50949"/>
    </source>
</evidence>
<dbReference type="InterPro" id="IPR036388">
    <property type="entry name" value="WH-like_DNA-bd_sf"/>
</dbReference>
<dbReference type="SMART" id="SM00895">
    <property type="entry name" value="FCD"/>
    <property type="match status" value="1"/>
</dbReference>
<gene>
    <name evidence="5" type="ORF">SAMN04489718_0890</name>
</gene>
<evidence type="ECO:0000256" key="1">
    <source>
        <dbReference type="ARBA" id="ARBA00023015"/>
    </source>
</evidence>
<name>A0A1H0Z7L0_9ACTN</name>
<keyword evidence="1" id="KW-0805">Transcription regulation</keyword>
<evidence type="ECO:0000256" key="3">
    <source>
        <dbReference type="ARBA" id="ARBA00023163"/>
    </source>
</evidence>
<proteinExistence type="predicted"/>
<dbReference type="SMART" id="SM00345">
    <property type="entry name" value="HTH_GNTR"/>
    <property type="match status" value="1"/>
</dbReference>
<dbReference type="PANTHER" id="PTHR43537">
    <property type="entry name" value="TRANSCRIPTIONAL REGULATOR, GNTR FAMILY"/>
    <property type="match status" value="1"/>
</dbReference>
<dbReference type="SUPFAM" id="SSF46785">
    <property type="entry name" value="Winged helix' DNA-binding domain"/>
    <property type="match status" value="1"/>
</dbReference>
<sequence length="218" mass="24605">MSRAEIGAAETRTDIVADQIRQRIVLGNYPPGTRLRVDTLVNELDVSRVPLREAFRELVAEGLVEMYPHRGAVVSPLHQQELEDCFRLLETLEVMAAERAVRDDHLGVAEAMRTELDRLDALDPDGDRAERLRAHRAFHFAMFARLGEGTMQRHVRMLWHTCERYINLATTGQRNEQARNEHHQLVAHCAAGDASMVAAIVRVHVQHAKLAAISQLPS</sequence>
<dbReference type="InterPro" id="IPR000524">
    <property type="entry name" value="Tscrpt_reg_HTH_GntR"/>
</dbReference>
<accession>A0A1H0Z7L0</accession>
<keyword evidence="2 5" id="KW-0238">DNA-binding</keyword>
<dbReference type="InterPro" id="IPR036390">
    <property type="entry name" value="WH_DNA-bd_sf"/>
</dbReference>
<evidence type="ECO:0000313" key="5">
    <source>
        <dbReference type="EMBL" id="SDQ23425.1"/>
    </source>
</evidence>
<dbReference type="SUPFAM" id="SSF48008">
    <property type="entry name" value="GntR ligand-binding domain-like"/>
    <property type="match status" value="1"/>
</dbReference>
<dbReference type="Pfam" id="PF07729">
    <property type="entry name" value="FCD"/>
    <property type="match status" value="1"/>
</dbReference>
<evidence type="ECO:0000256" key="2">
    <source>
        <dbReference type="ARBA" id="ARBA00023125"/>
    </source>
</evidence>
<dbReference type="Gene3D" id="1.20.120.530">
    <property type="entry name" value="GntR ligand-binding domain-like"/>
    <property type="match status" value="1"/>
</dbReference>
<dbReference type="InterPro" id="IPR011711">
    <property type="entry name" value="GntR_C"/>
</dbReference>
<keyword evidence="3" id="KW-0804">Transcription</keyword>
<dbReference type="RefSeq" id="WP_092522642.1">
    <property type="nucleotide sequence ID" value="NZ_FNKO01000001.1"/>
</dbReference>
<dbReference type="GO" id="GO:0003700">
    <property type="term" value="F:DNA-binding transcription factor activity"/>
    <property type="evidence" value="ECO:0007669"/>
    <property type="project" value="InterPro"/>
</dbReference>
<keyword evidence="6" id="KW-1185">Reference proteome</keyword>